<keyword evidence="4" id="KW-1185">Reference proteome</keyword>
<dbReference type="Gene3D" id="2.60.40.10">
    <property type="entry name" value="Immunoglobulins"/>
    <property type="match status" value="1"/>
</dbReference>
<accession>A0A168KVX6</accession>
<organism evidence="3 4">
    <name type="scientific">Akanthomyces lecanii RCEF 1005</name>
    <dbReference type="NCBI Taxonomy" id="1081108"/>
    <lineage>
        <taxon>Eukaryota</taxon>
        <taxon>Fungi</taxon>
        <taxon>Dikarya</taxon>
        <taxon>Ascomycota</taxon>
        <taxon>Pezizomycotina</taxon>
        <taxon>Sordariomycetes</taxon>
        <taxon>Hypocreomycetidae</taxon>
        <taxon>Hypocreales</taxon>
        <taxon>Cordycipitaceae</taxon>
        <taxon>Akanthomyces</taxon>
        <taxon>Cordyceps confragosa</taxon>
    </lineage>
</organism>
<dbReference type="InterPro" id="IPR003961">
    <property type="entry name" value="FN3_dom"/>
</dbReference>
<evidence type="ECO:0000313" key="4">
    <source>
        <dbReference type="Proteomes" id="UP000076881"/>
    </source>
</evidence>
<dbReference type="Proteomes" id="UP000076881">
    <property type="component" value="Unassembled WGS sequence"/>
</dbReference>
<evidence type="ECO:0000256" key="1">
    <source>
        <dbReference type="SAM" id="MobiDB-lite"/>
    </source>
</evidence>
<dbReference type="Gene3D" id="3.40.50.1110">
    <property type="entry name" value="SGNH hydrolase"/>
    <property type="match status" value="1"/>
</dbReference>
<feature type="domain" description="Fibronectin type-III" evidence="2">
    <location>
        <begin position="393"/>
        <end position="477"/>
    </location>
</feature>
<evidence type="ECO:0000313" key="3">
    <source>
        <dbReference type="EMBL" id="OAA82341.1"/>
    </source>
</evidence>
<dbReference type="EMBL" id="AZHF01000001">
    <property type="protein sequence ID" value="OAA82341.1"/>
    <property type="molecule type" value="Genomic_DNA"/>
</dbReference>
<protein>
    <submittedName>
        <fullName evidence="3">Fibronectin type III domain protein</fullName>
    </submittedName>
</protein>
<comment type="caution">
    <text evidence="3">The sequence shown here is derived from an EMBL/GenBank/DDBJ whole genome shotgun (WGS) entry which is preliminary data.</text>
</comment>
<dbReference type="SMART" id="SM00060">
    <property type="entry name" value="FN3"/>
    <property type="match status" value="2"/>
</dbReference>
<feature type="domain" description="Fibronectin type-III" evidence="2">
    <location>
        <begin position="213"/>
        <end position="377"/>
    </location>
</feature>
<dbReference type="OrthoDB" id="5151165at2759"/>
<proteinExistence type="predicted"/>
<dbReference type="STRING" id="1081108.A0A168KVX6"/>
<dbReference type="SUPFAM" id="SSF49265">
    <property type="entry name" value="Fibronectin type III"/>
    <property type="match status" value="1"/>
</dbReference>
<dbReference type="InterPro" id="IPR036116">
    <property type="entry name" value="FN3_sf"/>
</dbReference>
<gene>
    <name evidence="3" type="ORF">LEL_01886</name>
</gene>
<reference evidence="3 4" key="1">
    <citation type="journal article" date="2016" name="Genome Biol. Evol.">
        <title>Divergent and convergent evolution of fungal pathogenicity.</title>
        <authorList>
            <person name="Shang Y."/>
            <person name="Xiao G."/>
            <person name="Zheng P."/>
            <person name="Cen K."/>
            <person name="Zhan S."/>
            <person name="Wang C."/>
        </authorList>
    </citation>
    <scope>NUCLEOTIDE SEQUENCE [LARGE SCALE GENOMIC DNA]</scope>
    <source>
        <strain evidence="3 4">RCEF 1005</strain>
    </source>
</reference>
<name>A0A168KVX6_CORDF</name>
<dbReference type="AlphaFoldDB" id="A0A168KVX6"/>
<evidence type="ECO:0000259" key="2">
    <source>
        <dbReference type="SMART" id="SM00060"/>
    </source>
</evidence>
<dbReference type="InterPro" id="IPR036514">
    <property type="entry name" value="SGNH_hydro_sf"/>
</dbReference>
<feature type="region of interest" description="Disordered" evidence="1">
    <location>
        <begin position="122"/>
        <end position="152"/>
    </location>
</feature>
<dbReference type="InterPro" id="IPR013783">
    <property type="entry name" value="Ig-like_fold"/>
</dbReference>
<sequence>MKTVILGTMMVVADTASSDVRLGKRIFGATPKPVGGGGTSYFSQALYFEHDGKKYHPRKENCTVDKDDATCQHCLVGGGGLYSATTVLIVGDSITHGQEGDFTWRYRISEWFKNYGPDTKPEFVGPYTGTQERDKPKGPQPPRLSSDLPPNTSPKFQSNHFAVWGRQIAQDILHPNAYGEYLTAQSFSRTLYSDFSVGKGQLQLPRSYLPRSLPVPSNIKAVPEPMGVKVTCDEVYQSNSYDVRVRIAGSSDWTESRAGTNRFDQTFTGKNIKWKFQIRSSYGEPAQGGAKGAWSGIHALAAHRHSHLVVRSQPHGLLGRRGQGPGDRFGVIVWDRDTPGAFINTHGARESPFTLDGLHSGHRYDIWVETWGGPGVGGLPSGGNPVVIGGGSPLTPTGLKAVTVDPTTVHLTWNAAKNAAVYKIYTNPDETVQKTGSKPSKDGKLARGDTNWGETFLFPGAWHFEFCVSAINGQKESSRVCATAPKADGF</sequence>